<feature type="region of interest" description="Disordered" evidence="1">
    <location>
        <begin position="1879"/>
        <end position="1918"/>
    </location>
</feature>
<dbReference type="RefSeq" id="WP_258783661.1">
    <property type="nucleotide sequence ID" value="NZ_JANUGP010000050.1"/>
</dbReference>
<dbReference type="PANTHER" id="PTHR24216:SF65">
    <property type="entry name" value="PAXILLIN-LIKE PROTEIN 1"/>
    <property type="match status" value="1"/>
</dbReference>
<feature type="compositionally biased region" description="Basic and acidic residues" evidence="1">
    <location>
        <begin position="1647"/>
        <end position="1680"/>
    </location>
</feature>
<feature type="region of interest" description="Disordered" evidence="1">
    <location>
        <begin position="1163"/>
        <end position="1215"/>
    </location>
</feature>
<dbReference type="SUPFAM" id="SSF81298">
    <property type="entry name" value="Adenylylcyclase toxin (the edema factor)"/>
    <property type="match status" value="1"/>
</dbReference>
<dbReference type="InterPro" id="IPR035099">
    <property type="entry name" value="Anthrax_toxin_C-terminal"/>
</dbReference>
<evidence type="ECO:0000259" key="3">
    <source>
        <dbReference type="Pfam" id="PF25547"/>
    </source>
</evidence>
<gene>
    <name evidence="4" type="ORF">NX794_34585</name>
</gene>
<feature type="compositionally biased region" description="Low complexity" evidence="1">
    <location>
        <begin position="393"/>
        <end position="419"/>
    </location>
</feature>
<feature type="compositionally biased region" description="Low complexity" evidence="1">
    <location>
        <begin position="503"/>
        <end position="526"/>
    </location>
</feature>
<name>A0ABT2BD12_9ACTN</name>
<feature type="region of interest" description="Disordered" evidence="1">
    <location>
        <begin position="2658"/>
        <end position="2677"/>
    </location>
</feature>
<feature type="transmembrane region" description="Helical" evidence="2">
    <location>
        <begin position="148"/>
        <end position="172"/>
    </location>
</feature>
<feature type="compositionally biased region" description="Acidic residues" evidence="1">
    <location>
        <begin position="4585"/>
        <end position="4594"/>
    </location>
</feature>
<feature type="compositionally biased region" description="Polar residues" evidence="1">
    <location>
        <begin position="1364"/>
        <end position="1381"/>
    </location>
</feature>
<feature type="compositionally biased region" description="Low complexity" evidence="1">
    <location>
        <begin position="1734"/>
        <end position="1744"/>
    </location>
</feature>
<feature type="domain" description="Outer membrane channel protein CpnT-like N-terminal" evidence="3">
    <location>
        <begin position="9"/>
        <end position="148"/>
    </location>
</feature>
<feature type="compositionally biased region" description="Polar residues" evidence="1">
    <location>
        <begin position="2658"/>
        <end position="2669"/>
    </location>
</feature>
<evidence type="ECO:0000313" key="5">
    <source>
        <dbReference type="Proteomes" id="UP001205612"/>
    </source>
</evidence>
<dbReference type="Proteomes" id="UP001205612">
    <property type="component" value="Unassembled WGS sequence"/>
</dbReference>
<feature type="region of interest" description="Disordered" evidence="1">
    <location>
        <begin position="3338"/>
        <end position="3419"/>
    </location>
</feature>
<protein>
    <recommendedName>
        <fullName evidence="3">Outer membrane channel protein CpnT-like N-terminal domain-containing protein</fullName>
    </recommendedName>
</protein>
<reference evidence="4 5" key="1">
    <citation type="submission" date="2022-08" db="EMBL/GenBank/DDBJ databases">
        <authorList>
            <person name="Somphong A."/>
            <person name="Phongsopitanun W."/>
        </authorList>
    </citation>
    <scope>NUCLEOTIDE SEQUENCE [LARGE SCALE GENOMIC DNA]</scope>
    <source>
        <strain evidence="4 5">LP11</strain>
    </source>
</reference>
<feature type="region of interest" description="Disordered" evidence="1">
    <location>
        <begin position="2012"/>
        <end position="2039"/>
    </location>
</feature>
<sequence>MSVEMPPELAWVARLAVGQAWPKGDEDNLHALGQAWQEAAQELKGISGQIGASGNGVLESVGGQVADEFRSFVTQLESSLPEMAESAGQLGKLGKHTAVQVEYSKYMILGQLILLAAQIAEWAFFAPEVIPAAVTAARVAVKMILRRLLISVATGVALNVGLDVAVQTIQILKGDRTEWSTDNTVSAVVSGAIGGAMGGLFFGAGGVIAPRFAHSLFGKGVLGAATGLGTAGIMYGIYHSGADEFGSSISAGALGALGGGGKRRFGGTGDTVKVDPVHVNLPDALKIDLPGLLSAEKAELSDTVTFPGAAKDTATTGTNGVSGTGHPHSAGHESRSGTASGVGRHTSEVSDGAVREGGSGAGRETADGTSTSTSGTGAARHDEGLPGFATTLTPAQGGTTSTATGPAATRTGTAVTAPTRSTAGGGMGPGTTAANVSRPATTAGGSAGTAPGTGRPSTVSAGAERGVDTGARAGTAAPKASVRTETGPSAAKTTESTAGSPKTGTSTGAAPRGTSTATATATATGPESIGTESTTAPGRDAPPPDATASTSAQAGPDTAPPTRTASPDPGPTPPPTGPDPAPRMQLDRTPRFVVRSAFEARRFTYRGEQVTDLTVRVAFRDGGRGHGNDTDAVWNRMSDGVRQFLNDPGYRLPGGDRLHVTVLRARPGEEPHLTVDLVGRDRAMDQRSWWPDAEPVDFAHEIGHQIGLRDEYRDETTPHRPAVEGSLQGNYRAAAPEGLRQAGLRDRHLRLIGTLVGDLGEGTGTGRAEGPMPDGPLPHDEEWARAWQGAERHDRRHTWVDPVSDPLGRSRGLRPVADGGRTATAVAPRTYRSQQEKVHQPDNSLIMQPGYASGDQFGILATLLSEREAHVLIARGPGPGSPGHDPVLDKSEAIRAFYRESGIHPNRIWMLDVPSLEKHHVWPLLNQEAHRIAVEHWRIDKDFEEMHEIKELWGVTSGTDYVAENFSESMRSSIRDAWQLDDLHDTEITEWLAGRGVRIPEDKTKSVLVLWSRFTGKAMQWSDLRGRMEHDTSFEGTRQLLRNLAGDYKAVIITGDPHPDPAKAGKWDELVREMRAELGNENIHQLTGFWRGDTGGLAPWGGDTRTGQFRLYDHLHRQHGVQHVGFRSGNLEAVALIGHPVRYLEEGDATGARRMEAWHESFGGRTRKGGLPPGYERTVVTDPPTASGRYSKPFQDKPELVGTYQPPDPTSPYRKPVQAYAKERGFAYTDLERIRADLDLTGHRQGQPEFDADRLRAVRRKYRQVADAIRLHPERNRLAGADVDAYLAYFDQFLNQDPVNYPGGPVAMYAHFVDVYLPHLQNVWHTRRTIEYNAWAEYAQWQAAQQPQGGDEVMPRAPLADGAGSQSDDGTAQPQPPSTGVTEAEASSRYGMPSANYRKFQQVAAGHNLRIDVRPTNPTAVRWLEEGKLPKPKDIKAKSINDLDVLLGAKAEHRGLIGYFRPVLPDRGNLDESAWSRLGSRYDQRTEEFETLAPVMARLRAEDRFKVEDGLVFGRDGQGEWREITGDHDVFDISTPGGTRLKGDRYTEVVQHMMANDMAVMHGAHMDWEPSTPFSKGIFSKIVESHQEGGEPLLRFRPDINDVELVHALPEFRFTGPKPEASRTDPEPTVAEPEQKLAEPEQSPAEPEPRPVEPEPEPRPVEPEPEPRPVEPEPEPRAVEPEPTTDPVAPPRADSPVLPPHEAETSSPVPPGEPELPVPEPAAAPADILKDAVAEPAPLAAEPEAAPEPPRPPGDDAHPTDDPAPHDPVDHAAPAREPSPEPPVGPPAQLRGRHQQSLAGIRITGAPGPDALRERVLQTLPPAHRADRQVVQRLDAEFDPAAFRARHDQMVNGGWRFRLLVGGAPHDVVLTARPDAWHLASERTPDEEKDGTGFERSAEARQEAEPKKTSLTTSDAGLDLSPTVIRPVAGHDDRLTVVTPSVKAGGATHATDTSVQSASETGTKSTLTGPTDPYVSRFHYETDVIGPDGEPLSRPDGEPITAEVTAEITRPETDAADGTDGPAARWQGWESDRPTRAEGRPLDVTGLSALHEDVFRRLPRERRPDGTAHHDILAFLSPQTVIDGFEHAAGWGLTSKRLDLSDGGHAWLRLTLEPGTSDHQGTVSDKDTFTSKKTGEHAVDRTDTSAWGLGLNAGGARRVWQSGTTGESTWLTVTGGYSYAHSQAHLEKGKQTFALEHSLEHTGPADLVTTAVRFRVEVLRERLSPGADGLHAVRPVPDPGPAPDEAPRDVENPPADRPGEVVRVRPRPATGAAPGTRPVPGNLRAPLTARRTAFVDVPGSSELEQHISDRLRELAPGILPPPEGSAGRVTPQAMENQRLLRERLSRSGLRADGGRLLDGTFRITLDASHLPGLPGRTYEVVIGADTGAGRHDGAVATTAKDTVARGHAADKGVTRGGKHTLAVDGNVRRALNPSDSVRAFGLGGVQGSYAPSRGTVASSETQARRVFQHKGPADAFSYPVTYRVLVGPHRAGDPPATLADGRHAPGRGAHQVTPVVPADGGRLRVEVRRPEVSASAPRYLRPARLPQLHAVTHVADEAGFRKQARAALEQAYTSREPDGQPRVPELGEALDALAGHAQLPGLVSASHSGWTNTLDRHVGEGRAPDTVGLSVRTRLLDLTYQETLSGDGTLDLELKASGGTTVTDQSSLSGKGGLGPDFGRFPETPAGQLTTGYQLRGGGRVKGGGQRDGTDTFRQQTGTTRKVSHTGTWHVYRARAEVSVAGRITDASGKPHVGRRVRHDHDLFVLLSDEDVTRLNTGAPAPSATPPELRATLLDQGVSGGVLVDLPDTDAVLREIDRQLRGTDDETVPVAALPFADTYSPDSLAARYDELVGAGILDRHVEVTRAGRVVTEVLVRAVTDGWRDDGSRSDRPLTRDVSTAHTVKGKAAGKWSLGVEGSLRASVRPPVNHLNSASLAPAASVEGGRGSSAESGATTTVGHKTSGFGDTNARFTTRMRFEVTVTRRTETGRFVRLAKDPEPVGPYEATAWVPTSLAESATAPPYPRVPDDTARRAPSALHPFGIEVARTAGRGNAAHAAWQRTLRGAHDLIGFDNTKALHDTAVQIQATPRPWGDGLLGQTGAYYSWALSQGTGLARWAARSALPEHLTGTVNRFIETFAADPRLGREHDLSKEQRLTPEQQFAIRQTFSGQSLAALVHRLGDPDSVYRVPGTSVALSMEAIGPAEELGRRDAADDELSVAVKDESGTTATNAYNWSVSPVDFAVLTEDPVVTVPLVTGRVARDQSHDSGRPVSRTPGTPGRPTPDPALPHGRTATEPGKAKVTGPAVLMRQPVRITVRGHDDAGPYGDRHTLTGHVFHWSTPAEPTAPSVHETARGPVRAPAAAPGSHQHASGSSPDEVAPRAPRSGPLSAAERPETRPAAEVTFADEDATTPGPGQSAPVDALAAEVARDAVRRSAAGLGLPEVLVTGYGTASVAGRPHFGRAVQVGAARAEAVREDFARRLDAHLRELGSALTSDAFTLTAESRGHDLPHGTDPAQDTPEARRRALITVSPHPDTPVTAGHAPVRPHQWRTRREQAVWAVLRTERYDPALDPATGRPGPGLLSGRDVVVRAAVARIQADDGRWVRNLSLHLPVRLGAGFGPGDLGAYREHLQSLLDTHVNDGRALPGSGDQLHIDVELEPRPDHPEAVEISRSDQPADAWDQFTFPLGTHEGVRDDARALHELLHYAGLPDRYHDATTLFRRLERQTDRAGVMATVDSIDVPDAYLRAIAEVTESGPVLRDLPYTGDGTPAAVAPGLTGTAARELLLSGEPDPVAPARSPAAAPFADRTPTEVAELVRQARHEYTALDHGRNWRGAGRPRFDPTAYRVRGENGETRSHDVPWDDDAYVVLARAKGHHITLETPAGDIRLSSAEDFAALLADDPLRPPGADIVLALRGFPEGPEGLPEAVFRATGSRVWTPSGGTVELKKAWVDHATVERLELSGPDPRWAPTTSEEGPDHFAHLRAQRLITRAYTVTAPGEDAVLFHRLPATRLGAFHPVSTTDPHAPALILPTQELDAVPAGAHPEIQVSEDHTLAVDAGGLSQHAYATERAVDDANAKLAAAGSKVRLAVDPEVSLTLRREDGLPTPPLLRVTPVFLTRSGRSEEEACRDFAQMVSGQVRASHVVFRVPPGRAVTAQVSALDTAEVTGTHHLARSLGRVADGRTDPAATGPAWAAARIARDTRGVGGQGGAPMPGRAYGSALSYERVDDPRRDALAHAARRIGVNEGAWAEVGEGYLVQSINARTPGGKPTLEVNYAKPGADNGSHFGYHFASVVLASEDGRAQLTLENHARVTRNRAEMREAVERNLRRPAAELREVATTLHARVRYAESVGAPEAHQEMLKARARLADLLVAAREARDRGAPATERDRAVSQAATVMLRTAPMIDGKAQWYFRSYSRRPGESMHESHAELLSDHPSAEANPLTLVVLHGHAVSAPEHRFIPFEASGAMADTAGYKLDHLAEHVVRTGLWNLAHGLPLPAVRLTGHGDGRAPRLDRDRTAAMAATIRDELRARVAALLSERGSTTDPGAFTISVASGLRRDDGPDRGPEVTFEVDHWRDSGDDDDGATSS</sequence>
<organism evidence="4 5">
    <name type="scientific">Streptomyces pyxinicus</name>
    <dbReference type="NCBI Taxonomy" id="2970331"/>
    <lineage>
        <taxon>Bacteria</taxon>
        <taxon>Bacillati</taxon>
        <taxon>Actinomycetota</taxon>
        <taxon>Actinomycetes</taxon>
        <taxon>Kitasatosporales</taxon>
        <taxon>Streptomycetaceae</taxon>
        <taxon>Streptomyces</taxon>
    </lineage>
</organism>
<feature type="region of interest" description="Disordered" evidence="1">
    <location>
        <begin position="4559"/>
        <end position="4594"/>
    </location>
</feature>
<feature type="compositionally biased region" description="Low complexity" evidence="1">
    <location>
        <begin position="430"/>
        <end position="456"/>
    </location>
</feature>
<feature type="compositionally biased region" description="Basic and acidic residues" evidence="1">
    <location>
        <begin position="2882"/>
        <end position="2894"/>
    </location>
</feature>
<feature type="region of interest" description="Disordered" evidence="1">
    <location>
        <begin position="2228"/>
        <end position="2283"/>
    </location>
</feature>
<feature type="region of interest" description="Disordered" evidence="1">
    <location>
        <begin position="3531"/>
        <end position="3550"/>
    </location>
</feature>
<feature type="region of interest" description="Disordered" evidence="1">
    <location>
        <begin position="1346"/>
        <end position="1388"/>
    </location>
</feature>
<feature type="compositionally biased region" description="Basic and acidic residues" evidence="1">
    <location>
        <begin position="1753"/>
        <end position="1774"/>
    </location>
</feature>
<feature type="compositionally biased region" description="Low complexity" evidence="1">
    <location>
        <begin position="3354"/>
        <end position="3365"/>
    </location>
</feature>
<feature type="region of interest" description="Disordered" evidence="1">
    <location>
        <begin position="3258"/>
        <end position="3305"/>
    </location>
</feature>
<feature type="compositionally biased region" description="Basic and acidic residues" evidence="1">
    <location>
        <begin position="4562"/>
        <end position="4584"/>
    </location>
</feature>
<feature type="compositionally biased region" description="Low complexity" evidence="1">
    <location>
        <begin position="2938"/>
        <end position="2958"/>
    </location>
</feature>
<keyword evidence="2" id="KW-0472">Membrane</keyword>
<accession>A0ABT2BD12</accession>
<keyword evidence="5" id="KW-1185">Reference proteome</keyword>
<feature type="region of interest" description="Disordered" evidence="1">
    <location>
        <begin position="2938"/>
        <end position="2967"/>
    </location>
</feature>
<feature type="compositionally biased region" description="Polar residues" evidence="1">
    <location>
        <begin position="2712"/>
        <end position="2724"/>
    </location>
</feature>
<proteinExistence type="predicted"/>
<dbReference type="InterPro" id="IPR057746">
    <property type="entry name" value="CpnT-like_N"/>
</dbReference>
<evidence type="ECO:0000313" key="4">
    <source>
        <dbReference type="EMBL" id="MCS0606301.1"/>
    </source>
</evidence>
<keyword evidence="2" id="KW-0812">Transmembrane</keyword>
<dbReference type="EMBL" id="JANUGP010000050">
    <property type="protein sequence ID" value="MCS0606301.1"/>
    <property type="molecule type" value="Genomic_DNA"/>
</dbReference>
<feature type="compositionally biased region" description="Polar residues" evidence="1">
    <location>
        <begin position="483"/>
        <end position="502"/>
    </location>
</feature>
<feature type="region of interest" description="Disordered" evidence="1">
    <location>
        <begin position="304"/>
        <end position="587"/>
    </location>
</feature>
<feature type="compositionally biased region" description="Pro residues" evidence="1">
    <location>
        <begin position="568"/>
        <end position="581"/>
    </location>
</feature>
<feature type="compositionally biased region" description="Gly residues" evidence="1">
    <location>
        <begin position="2697"/>
        <end position="2707"/>
    </location>
</feature>
<feature type="transmembrane region" description="Helical" evidence="2">
    <location>
        <begin position="184"/>
        <end position="209"/>
    </location>
</feature>
<keyword evidence="2" id="KW-1133">Transmembrane helix</keyword>
<feature type="compositionally biased region" description="Basic and acidic residues" evidence="1">
    <location>
        <begin position="3259"/>
        <end position="3268"/>
    </location>
</feature>
<feature type="compositionally biased region" description="Pro residues" evidence="1">
    <location>
        <begin position="1708"/>
        <end position="1722"/>
    </location>
</feature>
<feature type="compositionally biased region" description="Basic and acidic residues" evidence="1">
    <location>
        <begin position="1880"/>
        <end position="1908"/>
    </location>
</feature>
<feature type="transmembrane region" description="Helical" evidence="2">
    <location>
        <begin position="216"/>
        <end position="238"/>
    </location>
</feature>
<feature type="region of interest" description="Disordered" evidence="1">
    <location>
        <begin position="1611"/>
        <end position="1795"/>
    </location>
</feature>
<feature type="compositionally biased region" description="Basic and acidic residues" evidence="1">
    <location>
        <begin position="2030"/>
        <end position="2039"/>
    </location>
</feature>
<feature type="compositionally biased region" description="Polar residues" evidence="1">
    <location>
        <begin position="1950"/>
        <end position="1969"/>
    </location>
</feature>
<feature type="compositionally biased region" description="Low complexity" evidence="1">
    <location>
        <begin position="367"/>
        <end position="378"/>
    </location>
</feature>
<evidence type="ECO:0000256" key="1">
    <source>
        <dbReference type="SAM" id="MobiDB-lite"/>
    </source>
</evidence>
<dbReference type="PANTHER" id="PTHR24216">
    <property type="entry name" value="PAXILLIN-RELATED"/>
    <property type="match status" value="1"/>
</dbReference>
<feature type="region of interest" description="Disordered" evidence="1">
    <location>
        <begin position="2697"/>
        <end position="2724"/>
    </location>
</feature>
<comment type="caution">
    <text evidence="4">The sequence shown here is derived from an EMBL/GenBank/DDBJ whole genome shotgun (WGS) entry which is preliminary data.</text>
</comment>
<dbReference type="Pfam" id="PF25547">
    <property type="entry name" value="WXG100_2"/>
    <property type="match status" value="1"/>
</dbReference>
<evidence type="ECO:0000256" key="2">
    <source>
        <dbReference type="SAM" id="Phobius"/>
    </source>
</evidence>
<feature type="region of interest" description="Disordered" evidence="1">
    <location>
        <begin position="2882"/>
        <end position="2901"/>
    </location>
</feature>
<feature type="region of interest" description="Disordered" evidence="1">
    <location>
        <begin position="1940"/>
        <end position="1975"/>
    </location>
</feature>